<dbReference type="InterPro" id="IPR036390">
    <property type="entry name" value="WH_DNA-bd_sf"/>
</dbReference>
<dbReference type="SUPFAM" id="SSF46785">
    <property type="entry name" value="Winged helix' DNA-binding domain"/>
    <property type="match status" value="1"/>
</dbReference>
<dbReference type="OrthoDB" id="7657434at2"/>
<gene>
    <name evidence="1" type="ORF">FPZ52_16485</name>
</gene>
<proteinExistence type="predicted"/>
<dbReference type="AlphaFoldDB" id="A0A5B8J0G6"/>
<keyword evidence="2" id="KW-1185">Reference proteome</keyword>
<sequence>MQTSMLRLVALVTARYNWQRDEVSIGQAELSGLWGVTDRTVKREIKRLIESGYLIRTREGVKGRVAAYRLNHHFIAQVSQGCASSIGSDFAARVQSQRPVEQEQPKVLQLAEFVDRQQNRKIPENGTPWSQVCSLLKSRDPANYANWYSRLDGTAEGVTLVLEAQGGFLSGYVATHLADTLEQATRDALGPEWSVSIRRT</sequence>
<dbReference type="InterPro" id="IPR036388">
    <property type="entry name" value="WH-like_DNA-bd_sf"/>
</dbReference>
<geneLocation type="plasmid" evidence="1 2">
    <name>unnamed3</name>
</geneLocation>
<organism evidence="1 2">
    <name type="scientific">Qingshengfaniella alkalisoli</name>
    <dbReference type="NCBI Taxonomy" id="2599296"/>
    <lineage>
        <taxon>Bacteria</taxon>
        <taxon>Pseudomonadati</taxon>
        <taxon>Pseudomonadota</taxon>
        <taxon>Alphaproteobacteria</taxon>
        <taxon>Rhodobacterales</taxon>
        <taxon>Paracoccaceae</taxon>
        <taxon>Qingshengfaniella</taxon>
    </lineage>
</organism>
<dbReference type="Proteomes" id="UP000318483">
    <property type="component" value="Plasmid unnamed3"/>
</dbReference>
<accession>A0A5B8J0G6</accession>
<dbReference type="RefSeq" id="WP_146366699.1">
    <property type="nucleotide sequence ID" value="NZ_CP042264.1"/>
</dbReference>
<evidence type="ECO:0000313" key="2">
    <source>
        <dbReference type="Proteomes" id="UP000318483"/>
    </source>
</evidence>
<dbReference type="Gene3D" id="1.10.10.10">
    <property type="entry name" value="Winged helix-like DNA-binding domain superfamily/Winged helix DNA-binding domain"/>
    <property type="match status" value="1"/>
</dbReference>
<evidence type="ECO:0008006" key="3">
    <source>
        <dbReference type="Google" id="ProtNLM"/>
    </source>
</evidence>
<dbReference type="KEGG" id="lit:FPZ52_16485"/>
<evidence type="ECO:0000313" key="1">
    <source>
        <dbReference type="EMBL" id="QDY71283.1"/>
    </source>
</evidence>
<reference evidence="1 2" key="1">
    <citation type="submission" date="2019-07" db="EMBL/GenBank/DDBJ databases">
        <title>Litoreibacter alkalisoli sp. nov., isolated from saline-alkaline soil.</title>
        <authorList>
            <person name="Wang S."/>
            <person name="Xu L."/>
            <person name="Xing Y.-T."/>
            <person name="Sun J.-Q."/>
        </authorList>
    </citation>
    <scope>NUCLEOTIDE SEQUENCE [LARGE SCALE GENOMIC DNA]</scope>
    <source>
        <strain evidence="1 2">LN3S51</strain>
        <plasmid evidence="1 2">unnamed3</plasmid>
    </source>
</reference>
<protein>
    <recommendedName>
        <fullName evidence="3">DnaA N-terminal domain-containing protein</fullName>
    </recommendedName>
</protein>
<dbReference type="EMBL" id="CP042264">
    <property type="protein sequence ID" value="QDY71283.1"/>
    <property type="molecule type" value="Genomic_DNA"/>
</dbReference>
<name>A0A5B8J0G6_9RHOB</name>
<keyword evidence="1" id="KW-0614">Plasmid</keyword>